<evidence type="ECO:0000259" key="6">
    <source>
        <dbReference type="SMART" id="SM01141"/>
    </source>
</evidence>
<dbReference type="GO" id="GO:0003723">
    <property type="term" value="F:RNA binding"/>
    <property type="evidence" value="ECO:0007669"/>
    <property type="project" value="UniProtKB-KW"/>
</dbReference>
<feature type="domain" description="Suppressor of white apricot N-terminal" evidence="6">
    <location>
        <begin position="12"/>
        <end position="132"/>
    </location>
</feature>
<keyword evidence="1" id="KW-0507">mRNA processing</keyword>
<dbReference type="AlphaFoldDB" id="A0A1X2G3A1"/>
<keyword evidence="3" id="KW-0694">RNA-binding</keyword>
<dbReference type="PANTHER" id="PTHR13161">
    <property type="entry name" value="SPLICING FACTOR SUPPRESSOR OF WHITE APRICOT"/>
    <property type="match status" value="1"/>
</dbReference>
<keyword evidence="4" id="KW-0508">mRNA splicing</keyword>
<sequence>MDKRKNRKESTPDMLLFGYQSKLFKDNIMAEKIELGHGLIPWKSHDRALLMDRFDARHILEDLDELRNNSLILDLQDELAEDRFGDIADELHVYGMSSAEERQDYAEEKRRKRLQTSGGPRKRFQYCYNAHPVPRTETQKDIAKKYSIDESMVVPKSQQELERIEETAKDLASKSRATGTSINVQEIYFQVRHVRDPDVVFVNKQHPLYPFYRHVLHIFKEKIPNASSPKTLSQYTQSSSVVALVADYSSSDEEGSVDVRVQNDTVSPERFLVERITSTTARPVAKAGSRDSEISGRRPKLHVPVSSTQASLKAATSLASYSSSTPKTK</sequence>
<dbReference type="InterPro" id="IPR040397">
    <property type="entry name" value="SWAP"/>
</dbReference>
<evidence type="ECO:0000256" key="3">
    <source>
        <dbReference type="ARBA" id="ARBA00022884"/>
    </source>
</evidence>
<dbReference type="InterPro" id="IPR019147">
    <property type="entry name" value="SWAP_N_domain"/>
</dbReference>
<dbReference type="Pfam" id="PF09750">
    <property type="entry name" value="DRY_EERY"/>
    <property type="match status" value="1"/>
</dbReference>
<evidence type="ECO:0000256" key="4">
    <source>
        <dbReference type="ARBA" id="ARBA00023187"/>
    </source>
</evidence>
<keyword evidence="2" id="KW-0677">Repeat</keyword>
<evidence type="ECO:0000256" key="1">
    <source>
        <dbReference type="ARBA" id="ARBA00022664"/>
    </source>
</evidence>
<dbReference type="EMBL" id="MCGT01000054">
    <property type="protein sequence ID" value="ORX43569.1"/>
    <property type="molecule type" value="Genomic_DNA"/>
</dbReference>
<gene>
    <name evidence="7" type="ORF">DM01DRAFT_1411575</name>
</gene>
<reference evidence="7 8" key="1">
    <citation type="submission" date="2016-07" db="EMBL/GenBank/DDBJ databases">
        <title>Pervasive Adenine N6-methylation of Active Genes in Fungi.</title>
        <authorList>
            <consortium name="DOE Joint Genome Institute"/>
            <person name="Mondo S.J."/>
            <person name="Dannebaum R.O."/>
            <person name="Kuo R.C."/>
            <person name="Labutti K."/>
            <person name="Haridas S."/>
            <person name="Kuo A."/>
            <person name="Salamov A."/>
            <person name="Ahrendt S.R."/>
            <person name="Lipzen A."/>
            <person name="Sullivan W."/>
            <person name="Andreopoulos W.B."/>
            <person name="Clum A."/>
            <person name="Lindquist E."/>
            <person name="Daum C."/>
            <person name="Ramamoorthy G.K."/>
            <person name="Gryganskyi A."/>
            <person name="Culley D."/>
            <person name="Magnuson J.K."/>
            <person name="James T.Y."/>
            <person name="O'Malley M.A."/>
            <person name="Stajich J.E."/>
            <person name="Spatafora J.W."/>
            <person name="Visel A."/>
            <person name="Grigoriev I.V."/>
        </authorList>
    </citation>
    <scope>NUCLEOTIDE SEQUENCE [LARGE SCALE GENOMIC DNA]</scope>
    <source>
        <strain evidence="7 8">NRRL 3301</strain>
    </source>
</reference>
<evidence type="ECO:0000256" key="2">
    <source>
        <dbReference type="ARBA" id="ARBA00022737"/>
    </source>
</evidence>
<dbReference type="OrthoDB" id="447637at2759"/>
<comment type="caution">
    <text evidence="7">The sequence shown here is derived from an EMBL/GenBank/DDBJ whole genome shotgun (WGS) entry which is preliminary data.</text>
</comment>
<dbReference type="GO" id="GO:0000395">
    <property type="term" value="P:mRNA 5'-splice site recognition"/>
    <property type="evidence" value="ECO:0007669"/>
    <property type="project" value="TreeGrafter"/>
</dbReference>
<proteinExistence type="predicted"/>
<evidence type="ECO:0000313" key="7">
    <source>
        <dbReference type="EMBL" id="ORX43569.1"/>
    </source>
</evidence>
<evidence type="ECO:0000313" key="8">
    <source>
        <dbReference type="Proteomes" id="UP000242146"/>
    </source>
</evidence>
<dbReference type="Proteomes" id="UP000242146">
    <property type="component" value="Unassembled WGS sequence"/>
</dbReference>
<evidence type="ECO:0000256" key="5">
    <source>
        <dbReference type="SAM" id="MobiDB-lite"/>
    </source>
</evidence>
<dbReference type="SMART" id="SM01141">
    <property type="entry name" value="DRY_EERY"/>
    <property type="match status" value="1"/>
</dbReference>
<organism evidence="7 8">
    <name type="scientific">Hesseltinella vesiculosa</name>
    <dbReference type="NCBI Taxonomy" id="101127"/>
    <lineage>
        <taxon>Eukaryota</taxon>
        <taxon>Fungi</taxon>
        <taxon>Fungi incertae sedis</taxon>
        <taxon>Mucoromycota</taxon>
        <taxon>Mucoromycotina</taxon>
        <taxon>Mucoromycetes</taxon>
        <taxon>Mucorales</taxon>
        <taxon>Cunninghamellaceae</taxon>
        <taxon>Hesseltinella</taxon>
    </lineage>
</organism>
<protein>
    <recommendedName>
        <fullName evidence="6">Suppressor of white apricot N-terminal domain-containing protein</fullName>
    </recommendedName>
</protein>
<dbReference type="STRING" id="101127.A0A1X2G3A1"/>
<accession>A0A1X2G3A1</accession>
<feature type="compositionally biased region" description="Low complexity" evidence="5">
    <location>
        <begin position="306"/>
        <end position="329"/>
    </location>
</feature>
<dbReference type="PANTHER" id="PTHR13161:SF15">
    <property type="entry name" value="SPLICING FACTOR, SUPPRESSOR OF WHITE-APRICOT HOMOLOG"/>
    <property type="match status" value="1"/>
</dbReference>
<feature type="region of interest" description="Disordered" evidence="5">
    <location>
        <begin position="281"/>
        <end position="329"/>
    </location>
</feature>
<keyword evidence="8" id="KW-1185">Reference proteome</keyword>
<name>A0A1X2G3A1_9FUNG</name>